<keyword evidence="1" id="KW-1133">Transmembrane helix</keyword>
<evidence type="ECO:0000313" key="2">
    <source>
        <dbReference type="EMBL" id="KAH8697474.1"/>
    </source>
</evidence>
<gene>
    <name evidence="2" type="ORF">BGW36DRAFT_378772</name>
</gene>
<protein>
    <submittedName>
        <fullName evidence="2">Uncharacterized protein</fullName>
    </submittedName>
</protein>
<keyword evidence="1" id="KW-0812">Transmembrane</keyword>
<evidence type="ECO:0000256" key="1">
    <source>
        <dbReference type="SAM" id="Phobius"/>
    </source>
</evidence>
<reference evidence="2" key="1">
    <citation type="submission" date="2021-12" db="EMBL/GenBank/DDBJ databases">
        <title>Convergent genome expansion in fungi linked to evolution of root-endophyte symbiosis.</title>
        <authorList>
            <consortium name="DOE Joint Genome Institute"/>
            <person name="Ke Y.-H."/>
            <person name="Bonito G."/>
            <person name="Liao H.-L."/>
            <person name="Looney B."/>
            <person name="Rojas-Flechas A."/>
            <person name="Nash J."/>
            <person name="Hameed K."/>
            <person name="Schadt C."/>
            <person name="Martin F."/>
            <person name="Crous P.W."/>
            <person name="Miettinen O."/>
            <person name="Magnuson J.K."/>
            <person name="Labbe J."/>
            <person name="Jacobson D."/>
            <person name="Doktycz M.J."/>
            <person name="Veneault-Fourrey C."/>
            <person name="Kuo A."/>
            <person name="Mondo S."/>
            <person name="Calhoun S."/>
            <person name="Riley R."/>
            <person name="Ohm R."/>
            <person name="LaButti K."/>
            <person name="Andreopoulos B."/>
            <person name="Pangilinan J."/>
            <person name="Nolan M."/>
            <person name="Tritt A."/>
            <person name="Clum A."/>
            <person name="Lipzen A."/>
            <person name="Daum C."/>
            <person name="Barry K."/>
            <person name="Grigoriev I.V."/>
            <person name="Vilgalys R."/>
        </authorList>
    </citation>
    <scope>NUCLEOTIDE SEQUENCE</scope>
    <source>
        <strain evidence="2">PMI_201</strain>
    </source>
</reference>
<keyword evidence="3" id="KW-1185">Reference proteome</keyword>
<feature type="transmembrane region" description="Helical" evidence="1">
    <location>
        <begin position="12"/>
        <end position="38"/>
    </location>
</feature>
<dbReference type="GeneID" id="70246432"/>
<accession>A0AAD4KR62</accession>
<dbReference type="EMBL" id="JAJTJA010000006">
    <property type="protein sequence ID" value="KAH8697474.1"/>
    <property type="molecule type" value="Genomic_DNA"/>
</dbReference>
<dbReference type="Proteomes" id="UP001201262">
    <property type="component" value="Unassembled WGS sequence"/>
</dbReference>
<proteinExistence type="predicted"/>
<evidence type="ECO:0000313" key="3">
    <source>
        <dbReference type="Proteomes" id="UP001201262"/>
    </source>
</evidence>
<organism evidence="2 3">
    <name type="scientific">Talaromyces proteolyticus</name>
    <dbReference type="NCBI Taxonomy" id="1131652"/>
    <lineage>
        <taxon>Eukaryota</taxon>
        <taxon>Fungi</taxon>
        <taxon>Dikarya</taxon>
        <taxon>Ascomycota</taxon>
        <taxon>Pezizomycotina</taxon>
        <taxon>Eurotiomycetes</taxon>
        <taxon>Eurotiomycetidae</taxon>
        <taxon>Eurotiales</taxon>
        <taxon>Trichocomaceae</taxon>
        <taxon>Talaromyces</taxon>
        <taxon>Talaromyces sect. Bacilispori</taxon>
    </lineage>
</organism>
<sequence>MPCCLRLPLSSLLLLAIQNVILMNLSIYVYITVGLAFAPAAPIEDNFRPLDQFLYEYLTSPLSNRGCCRWVGVVSISSA</sequence>
<dbReference type="AlphaFoldDB" id="A0AAD4KR62"/>
<dbReference type="RefSeq" id="XP_046072175.1">
    <property type="nucleotide sequence ID" value="XM_046216145.1"/>
</dbReference>
<name>A0AAD4KR62_9EURO</name>
<keyword evidence="1" id="KW-0472">Membrane</keyword>
<comment type="caution">
    <text evidence="2">The sequence shown here is derived from an EMBL/GenBank/DDBJ whole genome shotgun (WGS) entry which is preliminary data.</text>
</comment>